<dbReference type="EMBL" id="JADOXO010000020">
    <property type="protein sequence ID" value="KAF9819333.1"/>
    <property type="molecule type" value="Genomic_DNA"/>
</dbReference>
<name>A0A8H7P8B0_9APHY</name>
<dbReference type="GO" id="GO:0016020">
    <property type="term" value="C:membrane"/>
    <property type="evidence" value="ECO:0007669"/>
    <property type="project" value="TreeGrafter"/>
</dbReference>
<evidence type="ECO:0000259" key="6">
    <source>
        <dbReference type="PROSITE" id="PS50255"/>
    </source>
</evidence>
<dbReference type="Gene3D" id="3.10.120.10">
    <property type="entry name" value="Cytochrome b5-like heme/steroid binding domain"/>
    <property type="match status" value="1"/>
</dbReference>
<dbReference type="SMART" id="SM01117">
    <property type="entry name" value="Cyt-b5"/>
    <property type="match status" value="1"/>
</dbReference>
<comment type="caution">
    <text evidence="7">The sequence shown here is derived from an EMBL/GenBank/DDBJ whole genome shotgun (WGS) entry which is preliminary data.</text>
</comment>
<dbReference type="Proteomes" id="UP000639403">
    <property type="component" value="Unassembled WGS sequence"/>
</dbReference>
<dbReference type="InterPro" id="IPR036400">
    <property type="entry name" value="Cyt_B5-like_heme/steroid_sf"/>
</dbReference>
<proteinExistence type="inferred from homology"/>
<accession>A0A8H7P8B0</accession>
<dbReference type="AlphaFoldDB" id="A0A8H7P8B0"/>
<dbReference type="PROSITE" id="PS00191">
    <property type="entry name" value="CYTOCHROME_B5_1"/>
    <property type="match status" value="1"/>
</dbReference>
<reference evidence="7" key="2">
    <citation type="journal article" name="Front. Microbiol.">
        <title>Degradative Capacity of Two Strains of Rhodonia placenta: From Phenotype to Genotype.</title>
        <authorList>
            <person name="Kolle M."/>
            <person name="Horta M.A.C."/>
            <person name="Nowrousian M."/>
            <person name="Ohm R.A."/>
            <person name="Benz J.P."/>
            <person name="Pilgard A."/>
        </authorList>
    </citation>
    <scope>NUCLEOTIDE SEQUENCE</scope>
    <source>
        <strain evidence="7">FPRL280</strain>
    </source>
</reference>
<dbReference type="GO" id="GO:0046872">
    <property type="term" value="F:metal ion binding"/>
    <property type="evidence" value="ECO:0007669"/>
    <property type="project" value="UniProtKB-UniRule"/>
</dbReference>
<evidence type="ECO:0000256" key="2">
    <source>
        <dbReference type="ARBA" id="ARBA00022723"/>
    </source>
</evidence>
<evidence type="ECO:0000256" key="5">
    <source>
        <dbReference type="RuleBase" id="RU362121"/>
    </source>
</evidence>
<dbReference type="GO" id="GO:0020037">
    <property type="term" value="F:heme binding"/>
    <property type="evidence" value="ECO:0007669"/>
    <property type="project" value="UniProtKB-UniRule"/>
</dbReference>
<dbReference type="InterPro" id="IPR001199">
    <property type="entry name" value="Cyt_B5-like_heme/steroid-bd"/>
</dbReference>
<sequence>MNLDPRPSVYHPSPFLKANQLSLQFPRRLLYQRPSTPSIPPLHHNHPCLAQSRWKRSQNTTEPSEFVALSPQDVADVFTNSDCWVIVDNKVYDVTDFIPAHPGGARMLLNFAGRDATAASRPFHAPPRIAAALPAHKHLGELDYNSIKALKKSGRAPR</sequence>
<keyword evidence="3 5" id="KW-0408">Iron</keyword>
<dbReference type="PANTHER" id="PTHR19359">
    <property type="entry name" value="CYTOCHROME B5"/>
    <property type="match status" value="1"/>
</dbReference>
<evidence type="ECO:0000313" key="7">
    <source>
        <dbReference type="EMBL" id="KAF9819333.1"/>
    </source>
</evidence>
<reference evidence="7" key="1">
    <citation type="submission" date="2020-11" db="EMBL/GenBank/DDBJ databases">
        <authorList>
            <person name="Koelle M."/>
            <person name="Horta M.A.C."/>
            <person name="Nowrousian M."/>
            <person name="Ohm R.A."/>
            <person name="Benz P."/>
            <person name="Pilgard A."/>
        </authorList>
    </citation>
    <scope>NUCLEOTIDE SEQUENCE</scope>
    <source>
        <strain evidence="7">FPRL280</strain>
    </source>
</reference>
<evidence type="ECO:0000256" key="4">
    <source>
        <dbReference type="ARBA" id="ARBA00038168"/>
    </source>
</evidence>
<dbReference type="SUPFAM" id="SSF55856">
    <property type="entry name" value="Cytochrome b5-like heme/steroid binding domain"/>
    <property type="match status" value="1"/>
</dbReference>
<keyword evidence="1 5" id="KW-0349">Heme</keyword>
<evidence type="ECO:0000256" key="3">
    <source>
        <dbReference type="ARBA" id="ARBA00023004"/>
    </source>
</evidence>
<protein>
    <recommendedName>
        <fullName evidence="6">Cytochrome b5 heme-binding domain-containing protein</fullName>
    </recommendedName>
</protein>
<evidence type="ECO:0000256" key="1">
    <source>
        <dbReference type="ARBA" id="ARBA00022617"/>
    </source>
</evidence>
<feature type="domain" description="Cytochrome b5 heme-binding" evidence="6">
    <location>
        <begin position="66"/>
        <end position="143"/>
    </location>
</feature>
<comment type="similarity">
    <text evidence="4 5">Belongs to the cytochrome b5 family.</text>
</comment>
<gene>
    <name evidence="7" type="ORF">IEO21_02221</name>
</gene>
<dbReference type="PROSITE" id="PS50255">
    <property type="entry name" value="CYTOCHROME_B5_2"/>
    <property type="match status" value="1"/>
</dbReference>
<organism evidence="7 8">
    <name type="scientific">Rhodonia placenta</name>
    <dbReference type="NCBI Taxonomy" id="104341"/>
    <lineage>
        <taxon>Eukaryota</taxon>
        <taxon>Fungi</taxon>
        <taxon>Dikarya</taxon>
        <taxon>Basidiomycota</taxon>
        <taxon>Agaricomycotina</taxon>
        <taxon>Agaricomycetes</taxon>
        <taxon>Polyporales</taxon>
        <taxon>Adustoporiaceae</taxon>
        <taxon>Rhodonia</taxon>
    </lineage>
</organism>
<dbReference type="PRINTS" id="PR00363">
    <property type="entry name" value="CYTOCHROMEB5"/>
</dbReference>
<keyword evidence="2 5" id="KW-0479">Metal-binding</keyword>
<dbReference type="Pfam" id="PF00173">
    <property type="entry name" value="Cyt-b5"/>
    <property type="match status" value="1"/>
</dbReference>
<dbReference type="InterPro" id="IPR050668">
    <property type="entry name" value="Cytochrome_b5"/>
</dbReference>
<evidence type="ECO:0000313" key="8">
    <source>
        <dbReference type="Proteomes" id="UP000639403"/>
    </source>
</evidence>
<dbReference type="InterPro" id="IPR018506">
    <property type="entry name" value="Cyt_B5_heme-BS"/>
</dbReference>